<dbReference type="GO" id="GO:0043886">
    <property type="term" value="F:structural constituent of carboxysome shell"/>
    <property type="evidence" value="ECO:0007669"/>
    <property type="project" value="UniProtKB-ARBA"/>
</dbReference>
<dbReference type="RefSeq" id="WP_208343031.1">
    <property type="nucleotide sequence ID" value="NZ_CAWQFN010000243.1"/>
</dbReference>
<dbReference type="Gene3D" id="2.160.10.10">
    <property type="entry name" value="Hexapeptide repeat proteins"/>
    <property type="match status" value="3"/>
</dbReference>
<dbReference type="SUPFAM" id="SSF56801">
    <property type="entry name" value="Acetyl-CoA synthetase-like"/>
    <property type="match status" value="1"/>
</dbReference>
<feature type="transmembrane region" description="Helical" evidence="1">
    <location>
        <begin position="1189"/>
        <end position="1209"/>
    </location>
</feature>
<dbReference type="InterPro" id="IPR025110">
    <property type="entry name" value="AMP-bd_C"/>
</dbReference>
<dbReference type="SUPFAM" id="SSF47336">
    <property type="entry name" value="ACP-like"/>
    <property type="match status" value="1"/>
</dbReference>
<dbReference type="InterPro" id="IPR010071">
    <property type="entry name" value="AA_adenyl_dom"/>
</dbReference>
<dbReference type="FunFam" id="3.40.50.980:FF:000001">
    <property type="entry name" value="Non-ribosomal peptide synthetase"/>
    <property type="match status" value="1"/>
</dbReference>
<dbReference type="InterPro" id="IPR000873">
    <property type="entry name" value="AMP-dep_synth/lig_dom"/>
</dbReference>
<organism evidence="3 4">
    <name type="scientific">Aetokthonos hydrillicola Thurmond2011</name>
    <dbReference type="NCBI Taxonomy" id="2712845"/>
    <lineage>
        <taxon>Bacteria</taxon>
        <taxon>Bacillati</taxon>
        <taxon>Cyanobacteriota</taxon>
        <taxon>Cyanophyceae</taxon>
        <taxon>Nostocales</taxon>
        <taxon>Hapalosiphonaceae</taxon>
        <taxon>Aetokthonos</taxon>
    </lineage>
</organism>
<dbReference type="GO" id="GO:0031177">
    <property type="term" value="F:phosphopantetheine binding"/>
    <property type="evidence" value="ECO:0007669"/>
    <property type="project" value="TreeGrafter"/>
</dbReference>
<proteinExistence type="predicted"/>
<evidence type="ECO:0000313" key="3">
    <source>
        <dbReference type="EMBL" id="MDR9896877.1"/>
    </source>
</evidence>
<feature type="transmembrane region" description="Helical" evidence="1">
    <location>
        <begin position="906"/>
        <end position="932"/>
    </location>
</feature>
<dbReference type="InterPro" id="IPR012728">
    <property type="entry name" value="Pls/PosA_C"/>
</dbReference>
<dbReference type="InterPro" id="IPR020845">
    <property type="entry name" value="AMP-binding_CS"/>
</dbReference>
<dbReference type="InterPro" id="IPR045851">
    <property type="entry name" value="AMP-bd_C_sf"/>
</dbReference>
<feature type="transmembrane region" description="Helical" evidence="1">
    <location>
        <begin position="709"/>
        <end position="734"/>
    </location>
</feature>
<dbReference type="GO" id="GO:0031470">
    <property type="term" value="C:carboxysome"/>
    <property type="evidence" value="ECO:0007669"/>
    <property type="project" value="UniProtKB-ARBA"/>
</dbReference>
<evidence type="ECO:0000256" key="1">
    <source>
        <dbReference type="SAM" id="Phobius"/>
    </source>
</evidence>
<dbReference type="SUPFAM" id="SSF51161">
    <property type="entry name" value="Trimeric LpxA-like enzymes"/>
    <property type="match status" value="3"/>
</dbReference>
<keyword evidence="4" id="KW-1185">Reference proteome</keyword>
<dbReference type="Gene3D" id="1.10.1200.10">
    <property type="entry name" value="ACP-like"/>
    <property type="match status" value="1"/>
</dbReference>
<dbReference type="Gene3D" id="3.30.300.30">
    <property type="match status" value="1"/>
</dbReference>
<evidence type="ECO:0000259" key="2">
    <source>
        <dbReference type="PROSITE" id="PS50075"/>
    </source>
</evidence>
<feature type="domain" description="Carrier" evidence="2">
    <location>
        <begin position="556"/>
        <end position="633"/>
    </location>
</feature>
<dbReference type="InterPro" id="IPR042099">
    <property type="entry name" value="ANL_N_sf"/>
</dbReference>
<dbReference type="InterPro" id="IPR036736">
    <property type="entry name" value="ACP-like_sf"/>
</dbReference>
<dbReference type="PANTHER" id="PTHR45527:SF1">
    <property type="entry name" value="FATTY ACID SYNTHASE"/>
    <property type="match status" value="1"/>
</dbReference>
<keyword evidence="1" id="KW-0812">Transmembrane</keyword>
<evidence type="ECO:0000313" key="4">
    <source>
        <dbReference type="Proteomes" id="UP000667802"/>
    </source>
</evidence>
<sequence length="1364" mass="151238">MNDRYHISSESHHVKFGDVFGSKLRTAEMPPKRLHYFFENRCDADPKSVALVCGAEHLTYAELDVQANQLANYFVHKGITLGKRVGILLQRSIHTYVTLLAVLKCGAAFVPLDPSFPQDRITFIAEDASLDLLVTTTDFMEAIIDIGCEVLALDLVTVAIAKRCGVRPWRLPLGEAPIAQQPKTRPAIPDTQDELCYIIYTSGSTGRPKGVAVNHSSICNFLTVCTPIYGVTPWDRVYQGMTIAFDFSIEEIWPTFIVGATLIAGPTDYRRLGSGLADFLIEEKVTVLYCVPTLLATVDRDVPSVRTLIVGGEACPQDLVKRWSRVGRRILNTYGPTETTVTALWTELFPDEPVTIGRPLPTYSVYILDEELRPVPQGEVGEICISGIGVARGYINRPEFTASKFVLNPFEQSSTEARLYRTGDLGRVTTNGDIEYLGRIDSQVKIRGYRIELTEIEAILLENPEIENAIVSVVSNNSGIQELVAYITLLFAVEAPEDLKTSLHSTLRSRLPSYMIPAYIEILDTIPTLPNGKADRSKLPMPNMVKLSDRSDNHVPPATPLEQELVKAWNCVFGRDKISVEEDFFKDLGGHSLFAAQVISNLRQNRKLNHLSIGDLYLHSTIRDLATHIEGSQLSSKSIISQTLTEEDDDLRDTGLKPERIRRRHSNLRVWVCGCLQMLCLYVLFVVLGTPSILLISQSGIRSSLTLEISSTILILFIWILTILVLPIAAKWLLIGRFRPGRYPLWGWYYCRWWLVGKIMTLAPLDYLAGSPLMPIYLRLLGGRIGKGCYIGTGRLHMPDLIEIGDEASIGYSVEIQPFAIEDGWLYQAPIRIGANAFVGTNSVLMLGGNIGQWARLAEQSLVARDQMIPTGQTWSGSPSKRITNTDPILDNIADRKPSNLKYSPILWVGFFIGFVFIEILPFLIFIPGLIFQYAAAGDNLFKQLIATPIAGLIFVVTTCTLVAVGKRLLMPTVQPGIFQIQSGFGFRKWLTDKLMLTSLAVTNTLYATLYTLPWLRLLGAKIGTRSEVSTVAHIDPDLLTLGSESFVADFAAIGPAKHYNGFMALGATELGNRCFIGNAALVPANTRLGDDCLIGVHSLPPTKPVESGTSWLGSPAIFLPHRQKSQVFDETVTFRPPVKLVAYRLGMEFLRIVLPLTLTYVLAIENIIEIVWVTPLLSVSIRIAVMPFLYIGSAFLVTGLVAALKWLIIGRYRPRVEPLWSNFVWRTELITGLYETVAVPFLIRWLTGTPLLAPSLRLFGAKIGRRVYMDTTFLTEFDLVRVGDDAAIGSLTSLQTHLFEDRVMKMSAVRIGQGCTVGPRSVVLYDSVMETGSKLDGLSLVMKSEVLPSQTQWQGIPAGYSNA</sequence>
<protein>
    <submittedName>
        <fullName evidence="3">Amino acid adenylation domain-containing protein</fullName>
    </submittedName>
</protein>
<name>A0AAP5IB54_9CYAN</name>
<dbReference type="PANTHER" id="PTHR45527">
    <property type="entry name" value="NONRIBOSOMAL PEPTIDE SYNTHETASE"/>
    <property type="match status" value="1"/>
</dbReference>
<comment type="caution">
    <text evidence="3">The sequence shown here is derived from an EMBL/GenBank/DDBJ whole genome shotgun (WGS) entry which is preliminary data.</text>
</comment>
<dbReference type="PROSITE" id="PS50075">
    <property type="entry name" value="CARRIER"/>
    <property type="match status" value="1"/>
</dbReference>
<feature type="transmembrane region" description="Helical" evidence="1">
    <location>
        <begin position="670"/>
        <end position="697"/>
    </location>
</feature>
<keyword evidence="1" id="KW-0472">Membrane</keyword>
<dbReference type="GO" id="GO:0005737">
    <property type="term" value="C:cytoplasm"/>
    <property type="evidence" value="ECO:0007669"/>
    <property type="project" value="TreeGrafter"/>
</dbReference>
<feature type="transmembrane region" description="Helical" evidence="1">
    <location>
        <begin position="1150"/>
        <end position="1169"/>
    </location>
</feature>
<dbReference type="Gene3D" id="3.40.50.12780">
    <property type="entry name" value="N-terminal domain of ligase-like"/>
    <property type="match status" value="1"/>
</dbReference>
<dbReference type="CDD" id="cd05930">
    <property type="entry name" value="A_NRPS"/>
    <property type="match status" value="1"/>
</dbReference>
<dbReference type="GO" id="GO:0044550">
    <property type="term" value="P:secondary metabolite biosynthetic process"/>
    <property type="evidence" value="ECO:0007669"/>
    <property type="project" value="TreeGrafter"/>
</dbReference>
<dbReference type="Pfam" id="PF00550">
    <property type="entry name" value="PP-binding"/>
    <property type="match status" value="1"/>
</dbReference>
<dbReference type="InterPro" id="IPR009081">
    <property type="entry name" value="PP-bd_ACP"/>
</dbReference>
<dbReference type="InterPro" id="IPR011004">
    <property type="entry name" value="Trimer_LpxA-like_sf"/>
</dbReference>
<dbReference type="NCBIfam" id="TIGR02353">
    <property type="entry name" value="NRPS_term_dom"/>
    <property type="match status" value="1"/>
</dbReference>
<dbReference type="PROSITE" id="PS00455">
    <property type="entry name" value="AMP_BINDING"/>
    <property type="match status" value="1"/>
</dbReference>
<dbReference type="Pfam" id="PF00501">
    <property type="entry name" value="AMP-binding"/>
    <property type="match status" value="1"/>
</dbReference>
<accession>A0AAP5IB54</accession>
<reference evidence="4" key="1">
    <citation type="journal article" date="2021" name="Science">
        <title>Hunting the eagle killer: A cyanobacterial neurotoxin causes vacuolar myelinopathy.</title>
        <authorList>
            <person name="Breinlinger S."/>
            <person name="Phillips T.J."/>
            <person name="Haram B.N."/>
            <person name="Mares J."/>
            <person name="Martinez Yerena J.A."/>
            <person name="Hrouzek P."/>
            <person name="Sobotka R."/>
            <person name="Henderson W.M."/>
            <person name="Schmieder P."/>
            <person name="Williams S.M."/>
            <person name="Lauderdale J.D."/>
            <person name="Wilde H.D."/>
            <person name="Gerrin W."/>
            <person name="Kust A."/>
            <person name="Washington J.W."/>
            <person name="Wagner C."/>
            <person name="Geier B."/>
            <person name="Liebeke M."/>
            <person name="Enke H."/>
            <person name="Niedermeyer T.H.J."/>
            <person name="Wilde S.B."/>
        </authorList>
    </citation>
    <scope>NUCLEOTIDE SEQUENCE [LARGE SCALE GENOMIC DNA]</scope>
    <source>
        <strain evidence="4">Thurmond2011</strain>
    </source>
</reference>
<dbReference type="Pfam" id="PF13193">
    <property type="entry name" value="AMP-binding_C"/>
    <property type="match status" value="1"/>
</dbReference>
<dbReference type="Proteomes" id="UP000667802">
    <property type="component" value="Unassembled WGS sequence"/>
</dbReference>
<dbReference type="EMBL" id="JAALHA020000010">
    <property type="protein sequence ID" value="MDR9896877.1"/>
    <property type="molecule type" value="Genomic_DNA"/>
</dbReference>
<dbReference type="NCBIfam" id="TIGR01733">
    <property type="entry name" value="AA-adenyl-dom"/>
    <property type="match status" value="1"/>
</dbReference>
<gene>
    <name evidence="3" type="ORF">G7B40_020240</name>
</gene>
<dbReference type="FunFam" id="3.40.50.12780:FF:000012">
    <property type="entry name" value="Non-ribosomal peptide synthetase"/>
    <property type="match status" value="1"/>
</dbReference>
<keyword evidence="1" id="KW-1133">Transmembrane helix</keyword>
<dbReference type="GO" id="GO:0043041">
    <property type="term" value="P:amino acid activation for nonribosomal peptide biosynthetic process"/>
    <property type="evidence" value="ECO:0007669"/>
    <property type="project" value="TreeGrafter"/>
</dbReference>
<feature type="transmembrane region" description="Helical" evidence="1">
    <location>
        <begin position="944"/>
        <end position="965"/>
    </location>
</feature>